<evidence type="ECO:0000313" key="7">
    <source>
        <dbReference type="Proteomes" id="UP001557465"/>
    </source>
</evidence>
<protein>
    <recommendedName>
        <fullName evidence="2">histidine kinase</fullName>
        <ecNumber evidence="2">2.7.13.3</ecNumber>
    </recommendedName>
</protein>
<dbReference type="InterPro" id="IPR036890">
    <property type="entry name" value="HATPase_C_sf"/>
</dbReference>
<dbReference type="InterPro" id="IPR004358">
    <property type="entry name" value="Sig_transdc_His_kin-like_C"/>
</dbReference>
<dbReference type="Pfam" id="PF02518">
    <property type="entry name" value="HATPase_c"/>
    <property type="match status" value="1"/>
</dbReference>
<keyword evidence="6" id="KW-0067">ATP-binding</keyword>
<dbReference type="EC" id="2.7.13.3" evidence="2"/>
<dbReference type="SUPFAM" id="SSF55874">
    <property type="entry name" value="ATPase domain of HSP90 chaperone/DNA topoisomerase II/histidine kinase"/>
    <property type="match status" value="1"/>
</dbReference>
<dbReference type="Proteomes" id="UP001557465">
    <property type="component" value="Unassembled WGS sequence"/>
</dbReference>
<name>A0ABV3TJL8_9RHOB</name>
<evidence type="ECO:0000313" key="6">
    <source>
        <dbReference type="EMBL" id="MEX1661514.1"/>
    </source>
</evidence>
<organism evidence="6 7">
    <name type="scientific">Thioclava arctica</name>
    <dbReference type="NCBI Taxonomy" id="3238301"/>
    <lineage>
        <taxon>Bacteria</taxon>
        <taxon>Pseudomonadati</taxon>
        <taxon>Pseudomonadota</taxon>
        <taxon>Alphaproteobacteria</taxon>
        <taxon>Rhodobacterales</taxon>
        <taxon>Paracoccaceae</taxon>
        <taxon>Thioclava</taxon>
    </lineage>
</organism>
<feature type="domain" description="Histidine kinase" evidence="5">
    <location>
        <begin position="1"/>
        <end position="109"/>
    </location>
</feature>
<dbReference type="PRINTS" id="PR00344">
    <property type="entry name" value="BCTRLSENSOR"/>
</dbReference>
<gene>
    <name evidence="6" type="ORF">AB4874_07580</name>
</gene>
<proteinExistence type="predicted"/>
<dbReference type="Gene3D" id="3.30.565.10">
    <property type="entry name" value="Histidine kinase-like ATPase, C-terminal domain"/>
    <property type="match status" value="1"/>
</dbReference>
<dbReference type="SMART" id="SM00387">
    <property type="entry name" value="HATPase_c"/>
    <property type="match status" value="1"/>
</dbReference>
<keyword evidence="4" id="KW-0418">Kinase</keyword>
<sequence length="109" mass="11880">MQVVTNLLTNASKFSPRGETVQVDVRANAETRTARLSVEDRGPGIVDDVRDKVFKKFTQIDSSDQRSHGGVGLGLAISKEIVELHGGTINFSSQVGRGTTFYFDLPLVE</sequence>
<accession>A0ABV3TJL8</accession>
<dbReference type="EMBL" id="JBFRYC010000003">
    <property type="protein sequence ID" value="MEX1661514.1"/>
    <property type="molecule type" value="Genomic_DNA"/>
</dbReference>
<keyword evidence="6" id="KW-0547">Nucleotide-binding</keyword>
<dbReference type="PROSITE" id="PS50109">
    <property type="entry name" value="HIS_KIN"/>
    <property type="match status" value="1"/>
</dbReference>
<comment type="catalytic activity">
    <reaction evidence="1">
        <text>ATP + protein L-histidine = ADP + protein N-phospho-L-histidine.</text>
        <dbReference type="EC" id="2.7.13.3"/>
    </reaction>
</comment>
<reference evidence="6 7" key="1">
    <citation type="journal article" date="2011" name="Int. J. Syst. Evol. Microbiol.">
        <title>Zhongshania antarctica gen. nov., sp. nov. and Zhongshania guokunii sp. nov., gammaproteobacteria respectively isolated from coastal attached (fast) ice and surface seawater of the Antarctic.</title>
        <authorList>
            <person name="Li H.J."/>
            <person name="Zhang X.Y."/>
            <person name="Chen C.X."/>
            <person name="Zhang Y.J."/>
            <person name="Gao Z.M."/>
            <person name="Yu Y."/>
            <person name="Chen X.L."/>
            <person name="Chen B."/>
            <person name="Zhang Y.Z."/>
        </authorList>
    </citation>
    <scope>NUCLEOTIDE SEQUENCE [LARGE SCALE GENOMIC DNA]</scope>
    <source>
        <strain evidence="6 7">15-R06ZXC-3</strain>
    </source>
</reference>
<evidence type="ECO:0000256" key="2">
    <source>
        <dbReference type="ARBA" id="ARBA00012438"/>
    </source>
</evidence>
<dbReference type="GO" id="GO:0005524">
    <property type="term" value="F:ATP binding"/>
    <property type="evidence" value="ECO:0007669"/>
    <property type="project" value="UniProtKB-KW"/>
</dbReference>
<keyword evidence="7" id="KW-1185">Reference proteome</keyword>
<dbReference type="InterPro" id="IPR005467">
    <property type="entry name" value="His_kinase_dom"/>
</dbReference>
<evidence type="ECO:0000259" key="5">
    <source>
        <dbReference type="PROSITE" id="PS50109"/>
    </source>
</evidence>
<evidence type="ECO:0000256" key="4">
    <source>
        <dbReference type="ARBA" id="ARBA00022777"/>
    </source>
</evidence>
<dbReference type="CDD" id="cd16922">
    <property type="entry name" value="HATPase_EvgS-ArcB-TorS-like"/>
    <property type="match status" value="1"/>
</dbReference>
<evidence type="ECO:0000256" key="3">
    <source>
        <dbReference type="ARBA" id="ARBA00022679"/>
    </source>
</evidence>
<dbReference type="PANTHER" id="PTHR43047">
    <property type="entry name" value="TWO-COMPONENT HISTIDINE PROTEIN KINASE"/>
    <property type="match status" value="1"/>
</dbReference>
<comment type="caution">
    <text evidence="6">The sequence shown here is derived from an EMBL/GenBank/DDBJ whole genome shotgun (WGS) entry which is preliminary data.</text>
</comment>
<dbReference type="InterPro" id="IPR003594">
    <property type="entry name" value="HATPase_dom"/>
</dbReference>
<dbReference type="PANTHER" id="PTHR43047:SF72">
    <property type="entry name" value="OSMOSENSING HISTIDINE PROTEIN KINASE SLN1"/>
    <property type="match status" value="1"/>
</dbReference>
<dbReference type="RefSeq" id="WP_368391524.1">
    <property type="nucleotide sequence ID" value="NZ_JBFRYC010000003.1"/>
</dbReference>
<keyword evidence="3" id="KW-0808">Transferase</keyword>
<evidence type="ECO:0000256" key="1">
    <source>
        <dbReference type="ARBA" id="ARBA00000085"/>
    </source>
</evidence>